<keyword evidence="4" id="KW-1185">Reference proteome</keyword>
<feature type="region of interest" description="Disordered" evidence="1">
    <location>
        <begin position="195"/>
        <end position="225"/>
    </location>
</feature>
<evidence type="ECO:0000313" key="3">
    <source>
        <dbReference type="EMBL" id="CAN94245.1"/>
    </source>
</evidence>
<proteinExistence type="predicted"/>
<sequence>MVFRALLWVSSRSFELRDSTHLGDGSETLCFHDEAQALAWLRWAGFDPSNLATLRRCVAEDPGLWALSRLGNEDVLRILAWQLASRRLTLVEGPSIAPPSMAPRWLDRGSEEAAQVLPSAERSAADDWIAVQLVGEDARPIPGERCRIQLPDGSARDEALDGEGFIAIRGIRPGPCAVTFPELDRDAWMSLGEADLPSRRTNGRSPAQRWTSQRRPIPDGGTTHRVRQGENIESLAFLYGHVSVTLRADARNAPLRAKRHNLNVLSPGDEFFIPALRRRSEAAHTGALHRFKRIGVPSLLRFRALVGGQPLAREPFRVAIDGQANPAIEGATDGNGFLECFVPPDAVSAEVRVGLPPQVFRYTITLRTLDPITQTTGIQGRLKNLGLYEGAVDGGEGPATHAAVSQFQMRCGLPVTGEADDATRRRLLDLHQS</sequence>
<dbReference type="HOGENOM" id="CLU_632980_0_0_7"/>
<organism evidence="3 4">
    <name type="scientific">Sorangium cellulosum (strain So ce56)</name>
    <name type="common">Polyangium cellulosum (strain So ce56)</name>
    <dbReference type="NCBI Taxonomy" id="448385"/>
    <lineage>
        <taxon>Bacteria</taxon>
        <taxon>Pseudomonadati</taxon>
        <taxon>Myxococcota</taxon>
        <taxon>Polyangia</taxon>
        <taxon>Polyangiales</taxon>
        <taxon>Polyangiaceae</taxon>
        <taxon>Sorangium</taxon>
    </lineage>
</organism>
<evidence type="ECO:0000313" key="4">
    <source>
        <dbReference type="Proteomes" id="UP000002139"/>
    </source>
</evidence>
<evidence type="ECO:0000259" key="2">
    <source>
        <dbReference type="Pfam" id="PF01471"/>
    </source>
</evidence>
<dbReference type="InterPro" id="IPR036366">
    <property type="entry name" value="PGBDSf"/>
</dbReference>
<dbReference type="AlphaFoldDB" id="A9EVQ0"/>
<dbReference type="KEGG" id="scl:sce4082"/>
<dbReference type="InterPro" id="IPR002477">
    <property type="entry name" value="Peptidoglycan-bd-like"/>
</dbReference>
<dbReference type="EMBL" id="AM746676">
    <property type="protein sequence ID" value="CAN94245.1"/>
    <property type="molecule type" value="Genomic_DNA"/>
</dbReference>
<dbReference type="Pfam" id="PF01471">
    <property type="entry name" value="PG_binding_1"/>
    <property type="match status" value="1"/>
</dbReference>
<feature type="compositionally biased region" description="Polar residues" evidence="1">
    <location>
        <begin position="199"/>
        <end position="214"/>
    </location>
</feature>
<dbReference type="SUPFAM" id="SSF47090">
    <property type="entry name" value="PGBD-like"/>
    <property type="match status" value="1"/>
</dbReference>
<protein>
    <recommendedName>
        <fullName evidence="2">Peptidoglycan binding-like domain-containing protein</fullName>
    </recommendedName>
</protein>
<feature type="domain" description="Peptidoglycan binding-like" evidence="2">
    <location>
        <begin position="378"/>
        <end position="427"/>
    </location>
</feature>
<reference evidence="3 4" key="1">
    <citation type="journal article" date="2007" name="Nat. Biotechnol.">
        <title>Complete genome sequence of the myxobacterium Sorangium cellulosum.</title>
        <authorList>
            <person name="Schneiker S."/>
            <person name="Perlova O."/>
            <person name="Kaiser O."/>
            <person name="Gerth K."/>
            <person name="Alici A."/>
            <person name="Altmeyer M.O."/>
            <person name="Bartels D."/>
            <person name="Bekel T."/>
            <person name="Beyer S."/>
            <person name="Bode E."/>
            <person name="Bode H.B."/>
            <person name="Bolten C.J."/>
            <person name="Choudhuri J.V."/>
            <person name="Doss S."/>
            <person name="Elnakady Y.A."/>
            <person name="Frank B."/>
            <person name="Gaigalat L."/>
            <person name="Goesmann A."/>
            <person name="Groeger C."/>
            <person name="Gross F."/>
            <person name="Jelsbak L."/>
            <person name="Jelsbak L."/>
            <person name="Kalinowski J."/>
            <person name="Kegler C."/>
            <person name="Knauber T."/>
            <person name="Konietzny S."/>
            <person name="Kopp M."/>
            <person name="Krause L."/>
            <person name="Krug D."/>
            <person name="Linke B."/>
            <person name="Mahmud T."/>
            <person name="Martinez-Arias R."/>
            <person name="McHardy A.C."/>
            <person name="Merai M."/>
            <person name="Meyer F."/>
            <person name="Mormann S."/>
            <person name="Munoz-Dorado J."/>
            <person name="Perez J."/>
            <person name="Pradella S."/>
            <person name="Rachid S."/>
            <person name="Raddatz G."/>
            <person name="Rosenau F."/>
            <person name="Rueckert C."/>
            <person name="Sasse F."/>
            <person name="Scharfe M."/>
            <person name="Schuster S.C."/>
            <person name="Suen G."/>
            <person name="Treuner-Lange A."/>
            <person name="Velicer G.J."/>
            <person name="Vorholter F.-J."/>
            <person name="Weissman K.J."/>
            <person name="Welch R.D."/>
            <person name="Wenzel S.C."/>
            <person name="Whitworth D.E."/>
            <person name="Wilhelm S."/>
            <person name="Wittmann C."/>
            <person name="Bloecker H."/>
            <person name="Puehler A."/>
            <person name="Mueller R."/>
        </authorList>
    </citation>
    <scope>NUCLEOTIDE SEQUENCE [LARGE SCALE GENOMIC DNA]</scope>
    <source>
        <strain evidence="4">So ce56</strain>
    </source>
</reference>
<dbReference type="InterPro" id="IPR036365">
    <property type="entry name" value="PGBD-like_sf"/>
</dbReference>
<dbReference type="eggNOG" id="COG3409">
    <property type="taxonomic scope" value="Bacteria"/>
</dbReference>
<evidence type="ECO:0000256" key="1">
    <source>
        <dbReference type="SAM" id="MobiDB-lite"/>
    </source>
</evidence>
<dbReference type="Gene3D" id="1.10.101.10">
    <property type="entry name" value="PGBD-like superfamily/PGBD"/>
    <property type="match status" value="1"/>
</dbReference>
<gene>
    <name evidence="3" type="ordered locus">sce4082</name>
</gene>
<dbReference type="Proteomes" id="UP000002139">
    <property type="component" value="Chromosome"/>
</dbReference>
<dbReference type="BioCyc" id="SCEL448385:SCE_RS48855-MONOMER"/>
<name>A9EVQ0_SORC5</name>
<accession>A9EVQ0</accession>
<dbReference type="STRING" id="448385.sce4082"/>